<evidence type="ECO:0000259" key="6">
    <source>
        <dbReference type="SMART" id="SM00829"/>
    </source>
</evidence>
<dbReference type="Pfam" id="PF08240">
    <property type="entry name" value="ADH_N"/>
    <property type="match status" value="1"/>
</dbReference>
<evidence type="ECO:0000256" key="4">
    <source>
        <dbReference type="ARBA" id="ARBA00023002"/>
    </source>
</evidence>
<dbReference type="InterPro" id="IPR002328">
    <property type="entry name" value="ADH_Zn_CS"/>
</dbReference>
<dbReference type="Gene3D" id="3.90.180.10">
    <property type="entry name" value="Medium-chain alcohol dehydrogenases, catalytic domain"/>
    <property type="match status" value="1"/>
</dbReference>
<organism evidence="7 8">
    <name type="scientific">Mycolicibacterium frederiksbergense</name>
    <dbReference type="NCBI Taxonomy" id="117567"/>
    <lineage>
        <taxon>Bacteria</taxon>
        <taxon>Bacillati</taxon>
        <taxon>Actinomycetota</taxon>
        <taxon>Actinomycetes</taxon>
        <taxon>Mycobacteriales</taxon>
        <taxon>Mycobacteriaceae</taxon>
        <taxon>Mycolicibacterium</taxon>
    </lineage>
</organism>
<dbReference type="Pfam" id="PF00107">
    <property type="entry name" value="ADH_zinc_N"/>
    <property type="match status" value="1"/>
</dbReference>
<dbReference type="InterPro" id="IPR036291">
    <property type="entry name" value="NAD(P)-bd_dom_sf"/>
</dbReference>
<dbReference type="InterPro" id="IPR013154">
    <property type="entry name" value="ADH-like_N"/>
</dbReference>
<dbReference type="EMBL" id="JARXVE010000003">
    <property type="protein sequence ID" value="MDH6196034.1"/>
    <property type="molecule type" value="Genomic_DNA"/>
</dbReference>
<keyword evidence="3 5" id="KW-0862">Zinc</keyword>
<dbReference type="InterPro" id="IPR011032">
    <property type="entry name" value="GroES-like_sf"/>
</dbReference>
<dbReference type="SMART" id="SM00829">
    <property type="entry name" value="PKS_ER"/>
    <property type="match status" value="1"/>
</dbReference>
<evidence type="ECO:0000256" key="5">
    <source>
        <dbReference type="RuleBase" id="RU361277"/>
    </source>
</evidence>
<comment type="cofactor">
    <cofactor evidence="1 5">
        <name>Zn(2+)</name>
        <dbReference type="ChEBI" id="CHEBI:29105"/>
    </cofactor>
</comment>
<feature type="domain" description="Enoyl reductase (ER)" evidence="6">
    <location>
        <begin position="10"/>
        <end position="341"/>
    </location>
</feature>
<dbReference type="Proteomes" id="UP001160130">
    <property type="component" value="Unassembled WGS sequence"/>
</dbReference>
<keyword evidence="4 7" id="KW-0560">Oxidoreductase</keyword>
<dbReference type="PROSITE" id="PS00059">
    <property type="entry name" value="ADH_ZINC"/>
    <property type="match status" value="1"/>
</dbReference>
<dbReference type="PANTHER" id="PTHR42813:SF2">
    <property type="entry name" value="DEHYDROGENASE, ZINC-CONTAINING, PUTATIVE (AFU_ORTHOLOGUE AFUA_2G02810)-RELATED"/>
    <property type="match status" value="1"/>
</dbReference>
<comment type="similarity">
    <text evidence="5">Belongs to the zinc-containing alcohol dehydrogenase family.</text>
</comment>
<dbReference type="PANTHER" id="PTHR42813">
    <property type="entry name" value="ZINC-TYPE ALCOHOL DEHYDROGENASE-LIKE"/>
    <property type="match status" value="1"/>
</dbReference>
<evidence type="ECO:0000256" key="3">
    <source>
        <dbReference type="ARBA" id="ARBA00022833"/>
    </source>
</evidence>
<evidence type="ECO:0000313" key="8">
    <source>
        <dbReference type="Proteomes" id="UP001160130"/>
    </source>
</evidence>
<dbReference type="EC" id="1.1.1.-" evidence="7"/>
<proteinExistence type="inferred from homology"/>
<keyword evidence="8" id="KW-1185">Reference proteome</keyword>
<dbReference type="InterPro" id="IPR020843">
    <property type="entry name" value="ER"/>
</dbReference>
<accession>A0ABT6KZB8</accession>
<dbReference type="SUPFAM" id="SSF51735">
    <property type="entry name" value="NAD(P)-binding Rossmann-fold domains"/>
    <property type="match status" value="1"/>
</dbReference>
<evidence type="ECO:0000313" key="7">
    <source>
        <dbReference type="EMBL" id="MDH6196034.1"/>
    </source>
</evidence>
<dbReference type="Gene3D" id="3.40.50.720">
    <property type="entry name" value="NAD(P)-binding Rossmann-like Domain"/>
    <property type="match status" value="1"/>
</dbReference>
<dbReference type="InterPro" id="IPR013149">
    <property type="entry name" value="ADH-like_C"/>
</dbReference>
<evidence type="ECO:0000256" key="1">
    <source>
        <dbReference type="ARBA" id="ARBA00001947"/>
    </source>
</evidence>
<dbReference type="SUPFAM" id="SSF50129">
    <property type="entry name" value="GroES-like"/>
    <property type="match status" value="1"/>
</dbReference>
<sequence>MTMRAVVVDGSGQIRVETRPDPTLPGPNGAIVQVESASICGSDLHFLEGHYPIVDPVALGHEAVGTVVEAGSDVNGFTVGDRVLVSSVAGCGQCGGCATRDPIMCVHGPQIFGTGALGGAQAELLAVPAADFQLLKIPENISTEQALLLTDNLATGWAAAKRADIPIGGTVAVIGLGAVGMCALRSALTLGAARVFAVDPVEARRKRAELWGAGTIAPPSAQAIREATNGLGADAVIDAVGTDTSIDDSIAAVRTGGTVSIVGVHDLQPYPLPALVCLLRNLTIRMTTAPIQQTWPELIPLLQAGRMDVDGIFTDTLPLESAAEGYAAAFSRSGEHLKVQLVP</sequence>
<dbReference type="GO" id="GO:0016491">
    <property type="term" value="F:oxidoreductase activity"/>
    <property type="evidence" value="ECO:0007669"/>
    <property type="project" value="UniProtKB-KW"/>
</dbReference>
<keyword evidence="2 5" id="KW-0479">Metal-binding</keyword>
<reference evidence="7 8" key="1">
    <citation type="submission" date="2023-04" db="EMBL/GenBank/DDBJ databases">
        <title>Forest soil microbial communities from Buena Vista Peninsula, Colon Province, Panama.</title>
        <authorList>
            <person name="Bouskill N."/>
        </authorList>
    </citation>
    <scope>NUCLEOTIDE SEQUENCE [LARGE SCALE GENOMIC DNA]</scope>
    <source>
        <strain evidence="7 8">AC80</strain>
    </source>
</reference>
<gene>
    <name evidence="7" type="ORF">M2272_002674</name>
</gene>
<evidence type="ECO:0000256" key="2">
    <source>
        <dbReference type="ARBA" id="ARBA00022723"/>
    </source>
</evidence>
<comment type="caution">
    <text evidence="7">The sequence shown here is derived from an EMBL/GenBank/DDBJ whole genome shotgun (WGS) entry which is preliminary data.</text>
</comment>
<name>A0ABT6KZB8_9MYCO</name>
<protein>
    <submittedName>
        <fullName evidence="7">Alcohol dehydrogenase</fullName>
        <ecNumber evidence="7">1.1.1.-</ecNumber>
    </submittedName>
</protein>